<keyword evidence="3 6" id="KW-0812">Transmembrane</keyword>
<dbReference type="GO" id="GO:0005886">
    <property type="term" value="C:plasma membrane"/>
    <property type="evidence" value="ECO:0007669"/>
    <property type="project" value="UniProtKB-SubCell"/>
</dbReference>
<name>A0A0H4TA10_9ARCH</name>
<feature type="transmembrane region" description="Helical" evidence="6">
    <location>
        <begin position="399"/>
        <end position="418"/>
    </location>
</feature>
<feature type="transmembrane region" description="Helical" evidence="6">
    <location>
        <begin position="252"/>
        <end position="276"/>
    </location>
</feature>
<dbReference type="InterPro" id="IPR050833">
    <property type="entry name" value="Poly_Biosynth_Transport"/>
</dbReference>
<feature type="transmembrane region" description="Helical" evidence="6">
    <location>
        <begin position="288"/>
        <end position="310"/>
    </location>
</feature>
<dbReference type="Pfam" id="PF01943">
    <property type="entry name" value="Polysacc_synt"/>
    <property type="match status" value="1"/>
</dbReference>
<comment type="subcellular location">
    <subcellularLocation>
        <location evidence="1">Cell membrane</location>
        <topology evidence="1">Multi-pass membrane protein</topology>
    </subcellularLocation>
</comment>
<sequence length="454" mass="51358">MKDQFSQGGRDIKDIWRRIKNRDFSGNTGLVVKNSLYQFSTGLVAKIGALIFTVVIARLLLPELFGLYSLALSTILLFVSISDLGINQSIIRFISKSSSDKRKEKAAAYAYYLSKIKIIFTFLVAFALTILAKFISQNYYQKPIFYALIAGALYVILAGISSIFQSFFHAINNFKVPFFKEIFLQVSRLFLIPLFILISLANFSYEVVSLIMILSLSALFLLTIVFLFFFVRRLDFLNQTPKRLSKKEKKRVNKFTFEMLLLGVAGLIIGYIDIIFLGRFVDPEYIGIYQAALNFAISSIPLINFSTVLFPLFSKISGDRLEKGFNRSSKITLLVSAFVFTATFLLSPLIIKIVYGSAYIEAITLLRILALLSVFLPMSSLFSSYIIAKGYPKLVTNSLIITAGIYFIISYFLITYLLKFGQRYAIIGACIALVMSNFFYMIVLLFKARSLKKA</sequence>
<evidence type="ECO:0000256" key="5">
    <source>
        <dbReference type="ARBA" id="ARBA00023136"/>
    </source>
</evidence>
<feature type="transmembrane region" description="Helical" evidence="6">
    <location>
        <begin position="363"/>
        <end position="387"/>
    </location>
</feature>
<dbReference type="AlphaFoldDB" id="A0A0H4TA10"/>
<feature type="transmembrane region" description="Helical" evidence="6">
    <location>
        <begin position="424"/>
        <end position="446"/>
    </location>
</feature>
<reference evidence="7" key="1">
    <citation type="journal article" date="2015" name="ISME J.">
        <title>Aquifer environment selects for microbial species cohorts in sediment and groundwater.</title>
        <authorList>
            <person name="Hug L.A."/>
            <person name="Thomas B.C."/>
            <person name="Brown C.T."/>
            <person name="Frischkorn K.R."/>
            <person name="Williams K.H."/>
            <person name="Tringe S.G."/>
            <person name="Banfield J.F."/>
        </authorList>
    </citation>
    <scope>NUCLEOTIDE SEQUENCE</scope>
</reference>
<dbReference type="PANTHER" id="PTHR30250:SF11">
    <property type="entry name" value="O-ANTIGEN TRANSPORTER-RELATED"/>
    <property type="match status" value="1"/>
</dbReference>
<organism evidence="7">
    <name type="scientific">uncultured archaeon Rifle_16ft_4_minimus_37913</name>
    <dbReference type="NCBI Taxonomy" id="1665152"/>
    <lineage>
        <taxon>Archaea</taxon>
        <taxon>environmental samples</taxon>
    </lineage>
</organism>
<feature type="transmembrane region" description="Helical" evidence="6">
    <location>
        <begin position="107"/>
        <end position="132"/>
    </location>
</feature>
<accession>A0A0H4TA10</accession>
<dbReference type="EMBL" id="KT007010">
    <property type="protein sequence ID" value="AKQ03317.1"/>
    <property type="molecule type" value="Genomic_DNA"/>
</dbReference>
<dbReference type="InterPro" id="IPR002797">
    <property type="entry name" value="Polysacc_synth"/>
</dbReference>
<evidence type="ECO:0000256" key="2">
    <source>
        <dbReference type="ARBA" id="ARBA00022475"/>
    </source>
</evidence>
<evidence type="ECO:0000256" key="1">
    <source>
        <dbReference type="ARBA" id="ARBA00004651"/>
    </source>
</evidence>
<protein>
    <submittedName>
        <fullName evidence="7">Polysaccharide biosynthesis protein</fullName>
    </submittedName>
</protein>
<evidence type="ECO:0000313" key="7">
    <source>
        <dbReference type="EMBL" id="AKQ03317.1"/>
    </source>
</evidence>
<feature type="transmembrane region" description="Helical" evidence="6">
    <location>
        <begin position="67"/>
        <end position="86"/>
    </location>
</feature>
<keyword evidence="4 6" id="KW-1133">Transmembrane helix</keyword>
<keyword evidence="2" id="KW-1003">Cell membrane</keyword>
<proteinExistence type="predicted"/>
<dbReference type="PANTHER" id="PTHR30250">
    <property type="entry name" value="PST FAMILY PREDICTED COLANIC ACID TRANSPORTER"/>
    <property type="match status" value="1"/>
</dbReference>
<dbReference type="CDD" id="cd13128">
    <property type="entry name" value="MATE_Wzx_like"/>
    <property type="match status" value="1"/>
</dbReference>
<keyword evidence="5 6" id="KW-0472">Membrane</keyword>
<evidence type="ECO:0000256" key="4">
    <source>
        <dbReference type="ARBA" id="ARBA00022989"/>
    </source>
</evidence>
<evidence type="ECO:0000256" key="6">
    <source>
        <dbReference type="SAM" id="Phobius"/>
    </source>
</evidence>
<feature type="transmembrane region" description="Helical" evidence="6">
    <location>
        <begin position="182"/>
        <end position="201"/>
    </location>
</feature>
<feature type="transmembrane region" description="Helical" evidence="6">
    <location>
        <begin position="207"/>
        <end position="231"/>
    </location>
</feature>
<evidence type="ECO:0000256" key="3">
    <source>
        <dbReference type="ARBA" id="ARBA00022692"/>
    </source>
</evidence>
<feature type="transmembrane region" description="Helical" evidence="6">
    <location>
        <begin position="43"/>
        <end position="61"/>
    </location>
</feature>
<feature type="transmembrane region" description="Helical" evidence="6">
    <location>
        <begin position="331"/>
        <end position="351"/>
    </location>
</feature>
<feature type="transmembrane region" description="Helical" evidence="6">
    <location>
        <begin position="144"/>
        <end position="170"/>
    </location>
</feature>